<evidence type="ECO:0000313" key="2">
    <source>
        <dbReference type="Proteomes" id="UP001194580"/>
    </source>
</evidence>
<name>A0AAD4D721_9FUNG</name>
<dbReference type="AlphaFoldDB" id="A0AAD4D721"/>
<gene>
    <name evidence="1" type="ORF">BGZ95_001733</name>
</gene>
<dbReference type="EMBL" id="JAAAIL010001354">
    <property type="protein sequence ID" value="KAG0270308.1"/>
    <property type="molecule type" value="Genomic_DNA"/>
</dbReference>
<reference evidence="1" key="1">
    <citation type="journal article" date="2020" name="Fungal Divers.">
        <title>Resolving the Mortierellaceae phylogeny through synthesis of multi-gene phylogenetics and phylogenomics.</title>
        <authorList>
            <person name="Vandepol N."/>
            <person name="Liber J."/>
            <person name="Desiro A."/>
            <person name="Na H."/>
            <person name="Kennedy M."/>
            <person name="Barry K."/>
            <person name="Grigoriev I.V."/>
            <person name="Miller A.N."/>
            <person name="O'Donnell K."/>
            <person name="Stajich J.E."/>
            <person name="Bonito G."/>
        </authorList>
    </citation>
    <scope>NUCLEOTIDE SEQUENCE</scope>
    <source>
        <strain evidence="1">NRRL 28262</strain>
    </source>
</reference>
<accession>A0AAD4D721</accession>
<evidence type="ECO:0008006" key="3">
    <source>
        <dbReference type="Google" id="ProtNLM"/>
    </source>
</evidence>
<comment type="caution">
    <text evidence="1">The sequence shown here is derived from an EMBL/GenBank/DDBJ whole genome shotgun (WGS) entry which is preliminary data.</text>
</comment>
<proteinExistence type="predicted"/>
<organism evidence="1 2">
    <name type="scientific">Linnemannia exigua</name>
    <dbReference type="NCBI Taxonomy" id="604196"/>
    <lineage>
        <taxon>Eukaryota</taxon>
        <taxon>Fungi</taxon>
        <taxon>Fungi incertae sedis</taxon>
        <taxon>Mucoromycota</taxon>
        <taxon>Mortierellomycotina</taxon>
        <taxon>Mortierellomycetes</taxon>
        <taxon>Mortierellales</taxon>
        <taxon>Mortierellaceae</taxon>
        <taxon>Linnemannia</taxon>
    </lineage>
</organism>
<dbReference type="InterPro" id="IPR032675">
    <property type="entry name" value="LRR_dom_sf"/>
</dbReference>
<protein>
    <recommendedName>
        <fullName evidence="3">F-box domain-containing protein</fullName>
    </recommendedName>
</protein>
<evidence type="ECO:0000313" key="1">
    <source>
        <dbReference type="EMBL" id="KAG0270308.1"/>
    </source>
</evidence>
<sequence length="651" mass="73260">MNQHRLLREICWVDNTNKLTNNSIDKAVARLPRATQLVWSSTDSSLQEKHTQRLIQALRVNNDHYLQNFQSNAADSIVHNIQANRNNNSNADNSNNKLLSRWKSGLLKSLDKAPLSKGVLRELDLSGPAPLFTRILPYLRSLTVLRLHLHWSETIQVHALLSACPHLLSLHVDAPSAFSLPGSWKPSIGTVLGVEPINQNGILPLQSLTLENACFAQTSLEDLLVLTPHLARLQLRNLREDATAADGSSYSWSDLFHHLTTLSLPLRSIHFSVYGQVMSTEEEQERVLMVCPRTSEWSFRSFDFTPTLVSCLLQTPNRVTTLELIASEGQGFNDYGLALHRFLCVSPHLLHLIATNSVCLIERMDLHQRWTPSIRRPNGVSKQDLQPGIWACRNLRTLRVRVHNFGSAKLQPMPLRSRIVYGYISEVLPQLRELELFELENDPGLNITLYGGLCLLSRLRHLESFRLGTGKTSQQVRPGDVRWMIPSGQSRVGRMERMETTALWTGLLDAERQSEAKRQDTVPAYTALDAERQAEDNCQDNVPAYSPLDDLANAEPQLVKRLASLGLLSGVKALVDQMNSKEGYECWPSLKYLSVFQEGRSPRSKTSLEKGFERLVKKNSLAVDSRVNDDTALIMGAKVTDTFFSTNSSDR</sequence>
<dbReference type="Proteomes" id="UP001194580">
    <property type="component" value="Unassembled WGS sequence"/>
</dbReference>
<keyword evidence="2" id="KW-1185">Reference proteome</keyword>
<dbReference type="Gene3D" id="3.80.10.10">
    <property type="entry name" value="Ribonuclease Inhibitor"/>
    <property type="match status" value="1"/>
</dbReference>